<accession>M1DGL0</accession>
<dbReference type="InParanoid" id="M1DGL0"/>
<dbReference type="HOGENOM" id="CLU_2019288_0_0_1"/>
<evidence type="ECO:0000313" key="2">
    <source>
        <dbReference type="Proteomes" id="UP000011115"/>
    </source>
</evidence>
<keyword evidence="2" id="KW-1185">Reference proteome</keyword>
<reference evidence="1" key="2">
    <citation type="submission" date="2015-06" db="UniProtKB">
        <authorList>
            <consortium name="EnsemblPlants"/>
        </authorList>
    </citation>
    <scope>IDENTIFICATION</scope>
    <source>
        <strain evidence="1">DM1-3 516 R44</strain>
    </source>
</reference>
<reference evidence="2" key="1">
    <citation type="journal article" date="2011" name="Nature">
        <title>Genome sequence and analysis of the tuber crop potato.</title>
        <authorList>
            <consortium name="The Potato Genome Sequencing Consortium"/>
        </authorList>
    </citation>
    <scope>NUCLEOTIDE SEQUENCE [LARGE SCALE GENOMIC DNA]</scope>
    <source>
        <strain evidence="2">cv. DM1-3 516 R44</strain>
    </source>
</reference>
<dbReference type="PaxDb" id="4113-PGSC0003DMT400088728"/>
<dbReference type="Gramene" id="PGSC0003DMT400088728">
    <property type="protein sequence ID" value="PGSC0003DMT400088728"/>
    <property type="gene ID" value="PGSC0003DMG400038299"/>
</dbReference>
<name>M1DGL0_SOLTU</name>
<dbReference type="EnsemblPlants" id="PGSC0003DMT400088728">
    <property type="protein sequence ID" value="PGSC0003DMT400088728"/>
    <property type="gene ID" value="PGSC0003DMG400038299"/>
</dbReference>
<organism evidence="1 2">
    <name type="scientific">Solanum tuberosum</name>
    <name type="common">Potato</name>
    <dbReference type="NCBI Taxonomy" id="4113"/>
    <lineage>
        <taxon>Eukaryota</taxon>
        <taxon>Viridiplantae</taxon>
        <taxon>Streptophyta</taxon>
        <taxon>Embryophyta</taxon>
        <taxon>Tracheophyta</taxon>
        <taxon>Spermatophyta</taxon>
        <taxon>Magnoliopsida</taxon>
        <taxon>eudicotyledons</taxon>
        <taxon>Gunneridae</taxon>
        <taxon>Pentapetalae</taxon>
        <taxon>asterids</taxon>
        <taxon>lamiids</taxon>
        <taxon>Solanales</taxon>
        <taxon>Solanaceae</taxon>
        <taxon>Solanoideae</taxon>
        <taxon>Solaneae</taxon>
        <taxon>Solanum</taxon>
    </lineage>
</organism>
<evidence type="ECO:0000313" key="1">
    <source>
        <dbReference type="EnsemblPlants" id="PGSC0003DMT400088728"/>
    </source>
</evidence>
<proteinExistence type="predicted"/>
<dbReference type="Proteomes" id="UP000011115">
    <property type="component" value="Unassembled WGS sequence"/>
</dbReference>
<sequence>MLRRTIQLSKSGSLINSAIRPLVSSIAFFICPSTSSSSVTLADPTLHRGTLGDMPTAPFYRRFDFILQGLVQWDFSWMNETLDTDPGYLCVHHKKMQANWHQYIECTSMRIGMLKQDIGLKGI</sequence>
<protein>
    <submittedName>
        <fullName evidence="1">Late blight resistance protein</fullName>
    </submittedName>
</protein>
<dbReference type="AlphaFoldDB" id="M1DGL0"/>